<dbReference type="PANTHER" id="PTHR12792:SF0">
    <property type="entry name" value="SEPARIN"/>
    <property type="match status" value="1"/>
</dbReference>
<dbReference type="GO" id="GO:0098813">
    <property type="term" value="P:nuclear chromosome segregation"/>
    <property type="evidence" value="ECO:0007669"/>
    <property type="project" value="UniProtKB-ARBA"/>
</dbReference>
<reference evidence="6 7" key="1">
    <citation type="journal article" date="2021" name="BMC Biol.">
        <title>Horizontally acquired antibacterial genes associated with adaptive radiation of ladybird beetles.</title>
        <authorList>
            <person name="Li H.S."/>
            <person name="Tang X.F."/>
            <person name="Huang Y.H."/>
            <person name="Xu Z.Y."/>
            <person name="Chen M.L."/>
            <person name="Du X.Y."/>
            <person name="Qiu B.Y."/>
            <person name="Chen P.T."/>
            <person name="Zhang W."/>
            <person name="Slipinski A."/>
            <person name="Escalona H.E."/>
            <person name="Waterhouse R.M."/>
            <person name="Zwick A."/>
            <person name="Pang H."/>
        </authorList>
    </citation>
    <scope>NUCLEOTIDE SEQUENCE [LARGE SCALE GENOMIC DNA]</scope>
    <source>
        <strain evidence="6">SYSU2018</strain>
    </source>
</reference>
<organism evidence="6 7">
    <name type="scientific">Cryptolaemus montrouzieri</name>
    <dbReference type="NCBI Taxonomy" id="559131"/>
    <lineage>
        <taxon>Eukaryota</taxon>
        <taxon>Metazoa</taxon>
        <taxon>Ecdysozoa</taxon>
        <taxon>Arthropoda</taxon>
        <taxon>Hexapoda</taxon>
        <taxon>Insecta</taxon>
        <taxon>Pterygota</taxon>
        <taxon>Neoptera</taxon>
        <taxon>Endopterygota</taxon>
        <taxon>Coleoptera</taxon>
        <taxon>Polyphaga</taxon>
        <taxon>Cucujiformia</taxon>
        <taxon>Coccinelloidea</taxon>
        <taxon>Coccinellidae</taxon>
        <taxon>Scymninae</taxon>
        <taxon>Scymnini</taxon>
        <taxon>Cryptolaemus</taxon>
    </lineage>
</organism>
<dbReference type="InterPro" id="IPR005314">
    <property type="entry name" value="Peptidase_C50"/>
</dbReference>
<dbReference type="EC" id="3.4.22.49" evidence="2"/>
<dbReference type="PROSITE" id="PS51700">
    <property type="entry name" value="SEPARIN"/>
    <property type="match status" value="1"/>
</dbReference>
<proteinExistence type="predicted"/>
<dbReference type="GO" id="GO:0016787">
    <property type="term" value="F:hydrolase activity"/>
    <property type="evidence" value="ECO:0007669"/>
    <property type="project" value="UniProtKB-KW"/>
</dbReference>
<dbReference type="Pfam" id="PF03568">
    <property type="entry name" value="Separin_C"/>
    <property type="match status" value="1"/>
</dbReference>
<evidence type="ECO:0000313" key="6">
    <source>
        <dbReference type="EMBL" id="KAL3285845.1"/>
    </source>
</evidence>
<feature type="domain" description="Peptidase C50" evidence="5">
    <location>
        <begin position="386"/>
        <end position="482"/>
    </location>
</feature>
<dbReference type="EMBL" id="JABFTP020000185">
    <property type="protein sequence ID" value="KAL3285845.1"/>
    <property type="molecule type" value="Genomic_DNA"/>
</dbReference>
<accession>A0ABD2P5I1</accession>
<gene>
    <name evidence="6" type="ORF">HHI36_000365</name>
</gene>
<keyword evidence="7" id="KW-1185">Reference proteome</keyword>
<evidence type="ECO:0000256" key="1">
    <source>
        <dbReference type="ARBA" id="ARBA00000451"/>
    </source>
</evidence>
<name>A0ABD2P5I1_9CUCU</name>
<keyword evidence="3" id="KW-0378">Hydrolase</keyword>
<dbReference type="InterPro" id="IPR030397">
    <property type="entry name" value="SEPARIN_core_dom"/>
</dbReference>
<comment type="caution">
    <text evidence="6">The sequence shown here is derived from an EMBL/GenBank/DDBJ whole genome shotgun (WGS) entry which is preliminary data.</text>
</comment>
<dbReference type="PANTHER" id="PTHR12792">
    <property type="entry name" value="EXTRA SPINDLE POLES 1-RELATED"/>
    <property type="match status" value="1"/>
</dbReference>
<evidence type="ECO:0000313" key="7">
    <source>
        <dbReference type="Proteomes" id="UP001516400"/>
    </source>
</evidence>
<comment type="catalytic activity">
    <reaction evidence="1">
        <text>All bonds known to be hydrolyzed by this endopeptidase have arginine in P1 and an acidic residue in P4. P6 is often occupied by an acidic residue or by a hydroxy-amino-acid residue, the phosphorylation of which enhances cleavage.</text>
        <dbReference type="EC" id="3.4.22.49"/>
    </reaction>
</comment>
<dbReference type="AlphaFoldDB" id="A0ABD2P5I1"/>
<dbReference type="GO" id="GO:0000280">
    <property type="term" value="P:nuclear division"/>
    <property type="evidence" value="ECO:0007669"/>
    <property type="project" value="UniProtKB-ARBA"/>
</dbReference>
<sequence length="596" mass="68403">MDSDEETKDEIQAILKEFDDYQILPGPILQKILRFKAALLNEIDGSELDLILYLVESHIPGLRLKAEIQIDINEFQRKTENSILNREHLCFPNSHMLSLGQADIDVMLERIAEMPKEWTIIQITPQFSNEEIFATDSKHISTKGIYVTVFNCGRRSEVPYCVNLPNDVLTTREDMRMLKNNLKEALSLPQREGMNEQQQTNTLSYKQRKLYHKKKAHMEETLEAIVRDLEDYWLGVWRCLLIGKYKNELIDQEIRSLVKKFLAEKSRENVSEKVMNILVQAVKGMPGNEYNMEKYLPIILDYCFPGENLCNAWKLFWRKHKILTGKEERHPVILIVDETLDALPWEMINTLSNQPTSRMPSLHLLYAIYKAHEDSIIDGYKVISNYQNGRFILNPGLDLGQMEERLKTFFEYWLPEWTGIAGKTPNSAEFRDLVTSANIFSYSGHGSGAQYCPSDKIQKKKIDSVVLLFGCGSTQLVEQGPEVEMYGTSQMYLLAACPCLIGMLWVVTDVETDLLTTRLLSSWIPNSKKAHWQCVDQIEWAQSGKVIIKENEYPEAILEPDLLKALCIAKNGIKYLCNKAAVVARGIPVKLVNPIS</sequence>
<evidence type="ECO:0000256" key="3">
    <source>
        <dbReference type="ARBA" id="ARBA00022801"/>
    </source>
</evidence>
<dbReference type="Proteomes" id="UP001516400">
    <property type="component" value="Unassembled WGS sequence"/>
</dbReference>
<keyword evidence="4" id="KW-0159">Chromosome partition</keyword>
<evidence type="ECO:0000256" key="4">
    <source>
        <dbReference type="ARBA" id="ARBA00022829"/>
    </source>
</evidence>
<evidence type="ECO:0000256" key="2">
    <source>
        <dbReference type="ARBA" id="ARBA00012489"/>
    </source>
</evidence>
<protein>
    <recommendedName>
        <fullName evidence="2">separase</fullName>
        <ecNumber evidence="2">3.4.22.49</ecNumber>
    </recommendedName>
</protein>
<evidence type="ECO:0000259" key="5">
    <source>
        <dbReference type="PROSITE" id="PS51700"/>
    </source>
</evidence>